<comment type="catalytic activity">
    <reaction evidence="9 10">
        <text>L-cysteinyl-[protein] + hexadecanoyl-CoA = S-hexadecanoyl-L-cysteinyl-[protein] + CoA</text>
        <dbReference type="Rhea" id="RHEA:36683"/>
        <dbReference type="Rhea" id="RHEA-COMP:10131"/>
        <dbReference type="Rhea" id="RHEA-COMP:11032"/>
        <dbReference type="ChEBI" id="CHEBI:29950"/>
        <dbReference type="ChEBI" id="CHEBI:57287"/>
        <dbReference type="ChEBI" id="CHEBI:57379"/>
        <dbReference type="ChEBI" id="CHEBI:74151"/>
        <dbReference type="EC" id="2.3.1.225"/>
    </reaction>
</comment>
<comment type="domain">
    <text evidence="10">The DHHC domain is required for palmitoyltransferase activity.</text>
</comment>
<dbReference type="EC" id="2.3.1.225" evidence="10"/>
<dbReference type="PANTHER" id="PTHR22883:SF480">
    <property type="entry name" value="PALMITOYLTRANSFERASE SWF1"/>
    <property type="match status" value="1"/>
</dbReference>
<evidence type="ECO:0000313" key="13">
    <source>
        <dbReference type="Proteomes" id="UP000094569"/>
    </source>
</evidence>
<dbReference type="GO" id="GO:0019706">
    <property type="term" value="F:protein-cysteine S-palmitoyltransferase activity"/>
    <property type="evidence" value="ECO:0007669"/>
    <property type="project" value="UniProtKB-EC"/>
</dbReference>
<dbReference type="InterPro" id="IPR039859">
    <property type="entry name" value="PFA4/ZDH16/20/ERF2-like"/>
</dbReference>
<protein>
    <recommendedName>
        <fullName evidence="10">Palmitoyltransferase</fullName>
        <ecNumber evidence="10">2.3.1.225</ecNumber>
    </recommendedName>
</protein>
<dbReference type="GO" id="GO:0005794">
    <property type="term" value="C:Golgi apparatus"/>
    <property type="evidence" value="ECO:0007669"/>
    <property type="project" value="TreeGrafter"/>
</dbReference>
<evidence type="ECO:0000256" key="4">
    <source>
        <dbReference type="ARBA" id="ARBA00022989"/>
    </source>
</evidence>
<dbReference type="AlphaFoldDB" id="A0A1E3BAT3"/>
<organism evidence="12 13">
    <name type="scientific">Aspergillus cristatus</name>
    <name type="common">Chinese Fuzhuan brick tea-fermentation fungus</name>
    <name type="synonym">Eurotium cristatum</name>
    <dbReference type="NCBI Taxonomy" id="573508"/>
    <lineage>
        <taxon>Eukaryota</taxon>
        <taxon>Fungi</taxon>
        <taxon>Dikarya</taxon>
        <taxon>Ascomycota</taxon>
        <taxon>Pezizomycotina</taxon>
        <taxon>Eurotiomycetes</taxon>
        <taxon>Eurotiomycetidae</taxon>
        <taxon>Eurotiales</taxon>
        <taxon>Aspergillaceae</taxon>
        <taxon>Aspergillus</taxon>
        <taxon>Aspergillus subgen. Aspergillus</taxon>
    </lineage>
</organism>
<dbReference type="VEuPathDB" id="FungiDB:SI65_07191"/>
<evidence type="ECO:0000256" key="1">
    <source>
        <dbReference type="ARBA" id="ARBA00004141"/>
    </source>
</evidence>
<evidence type="ECO:0000259" key="11">
    <source>
        <dbReference type="Pfam" id="PF01529"/>
    </source>
</evidence>
<dbReference type="PANTHER" id="PTHR22883">
    <property type="entry name" value="ZINC FINGER DHHC DOMAIN CONTAINING PROTEIN"/>
    <property type="match status" value="1"/>
</dbReference>
<dbReference type="EMBL" id="JXNT01000008">
    <property type="protein sequence ID" value="ODM17516.1"/>
    <property type="molecule type" value="Genomic_DNA"/>
</dbReference>
<feature type="transmembrane region" description="Helical" evidence="10">
    <location>
        <begin position="7"/>
        <end position="28"/>
    </location>
</feature>
<keyword evidence="3 10" id="KW-0812">Transmembrane</keyword>
<keyword evidence="2 10" id="KW-0808">Transferase</keyword>
<keyword evidence="8 10" id="KW-0012">Acyltransferase</keyword>
<reference evidence="12 13" key="1">
    <citation type="journal article" date="2016" name="BMC Genomics">
        <title>Comparative genomic and transcriptomic analyses of the Fuzhuan brick tea-fermentation fungus Aspergillus cristatus.</title>
        <authorList>
            <person name="Ge Y."/>
            <person name="Wang Y."/>
            <person name="Liu Y."/>
            <person name="Tan Y."/>
            <person name="Ren X."/>
            <person name="Zhang X."/>
            <person name="Hyde K.D."/>
            <person name="Liu Y."/>
            <person name="Liu Z."/>
        </authorList>
    </citation>
    <scope>NUCLEOTIDE SEQUENCE [LARGE SCALE GENOMIC DNA]</scope>
    <source>
        <strain evidence="12 13">GZAAS20.1005</strain>
    </source>
</reference>
<comment type="caution">
    <text evidence="12">The sequence shown here is derived from an EMBL/GenBank/DDBJ whole genome shotgun (WGS) entry which is preliminary data.</text>
</comment>
<keyword evidence="6" id="KW-0564">Palmitate</keyword>
<dbReference type="STRING" id="573508.A0A1E3BAT3"/>
<evidence type="ECO:0000256" key="2">
    <source>
        <dbReference type="ARBA" id="ARBA00022679"/>
    </source>
</evidence>
<dbReference type="InterPro" id="IPR001594">
    <property type="entry name" value="Palmitoyltrfase_DHHC"/>
</dbReference>
<dbReference type="GO" id="GO:0005783">
    <property type="term" value="C:endoplasmic reticulum"/>
    <property type="evidence" value="ECO:0007669"/>
    <property type="project" value="TreeGrafter"/>
</dbReference>
<evidence type="ECO:0000256" key="7">
    <source>
        <dbReference type="ARBA" id="ARBA00023288"/>
    </source>
</evidence>
<dbReference type="OrthoDB" id="9909019at2759"/>
<evidence type="ECO:0000256" key="3">
    <source>
        <dbReference type="ARBA" id="ARBA00022692"/>
    </source>
</evidence>
<evidence type="ECO:0000256" key="9">
    <source>
        <dbReference type="ARBA" id="ARBA00048048"/>
    </source>
</evidence>
<feature type="transmembrane region" description="Helical" evidence="10">
    <location>
        <begin position="79"/>
        <end position="97"/>
    </location>
</feature>
<accession>A0A1E3BAT3</accession>
<feature type="domain" description="Palmitoyltransferase DHHC" evidence="11">
    <location>
        <begin position="152"/>
        <end position="297"/>
    </location>
</feature>
<keyword evidence="5 10" id="KW-0472">Membrane</keyword>
<dbReference type="GO" id="GO:0016020">
    <property type="term" value="C:membrane"/>
    <property type="evidence" value="ECO:0007669"/>
    <property type="project" value="UniProtKB-SubCell"/>
</dbReference>
<gene>
    <name evidence="12" type="ORF">SI65_07191</name>
</gene>
<name>A0A1E3BAT3_ASPCR</name>
<keyword evidence="7" id="KW-0449">Lipoprotein</keyword>
<dbReference type="Proteomes" id="UP000094569">
    <property type="component" value="Unassembled WGS sequence"/>
</dbReference>
<dbReference type="PROSITE" id="PS50216">
    <property type="entry name" value="DHHC"/>
    <property type="match status" value="1"/>
</dbReference>
<evidence type="ECO:0000256" key="5">
    <source>
        <dbReference type="ARBA" id="ARBA00023136"/>
    </source>
</evidence>
<evidence type="ECO:0000313" key="12">
    <source>
        <dbReference type="EMBL" id="ODM17516.1"/>
    </source>
</evidence>
<comment type="similarity">
    <text evidence="10">Belongs to the DHHC palmitoyltransferase family.</text>
</comment>
<feature type="transmembrane region" description="Helical" evidence="10">
    <location>
        <begin position="109"/>
        <end position="132"/>
    </location>
</feature>
<feature type="transmembrane region" description="Helical" evidence="10">
    <location>
        <begin position="266"/>
        <end position="286"/>
    </location>
</feature>
<evidence type="ECO:0000256" key="10">
    <source>
        <dbReference type="RuleBase" id="RU079119"/>
    </source>
</evidence>
<sequence>MGLLRTVALGILGISGLTFVALFGRLPVFRKTPISFLYKVIWKYIPNGISYFDNRLLGGCLTFCCNRTGKYVWNENHPLVLIFFVSLLIAGEYLFIPTAWPRISTIHKICAPPVAALPYFLLYACVVSTSYITPENHAQEMTRYPYDGVIFHPGRYCPTCKFVKPARSKHCSFCKACVARQDHHCVWLINCVGANNYHYFLCLLLSLSVLLIYGSLLGHSLLTQTMQVLFLPESGLKLAQKSWTMWFNVWSLVIASEIRIGTVTLLAFMTAPLAMAFLVYHTYLVWAGMTTNESAKWSEWKDEVTDGCAFKSTKGEIYGNSPVPGESQKPQSAWPMSSDQILLLTDGEPPAEGYKISSRSNDIIQPDDLDAPYDPRWLRVRSMEEVDNIYDLGFWDNLREAFKLPVSKKVQ</sequence>
<dbReference type="GO" id="GO:0006612">
    <property type="term" value="P:protein targeting to membrane"/>
    <property type="evidence" value="ECO:0007669"/>
    <property type="project" value="TreeGrafter"/>
</dbReference>
<proteinExistence type="inferred from homology"/>
<keyword evidence="13" id="KW-1185">Reference proteome</keyword>
<comment type="subcellular location">
    <subcellularLocation>
        <location evidence="1">Membrane</location>
        <topology evidence="1">Multi-pass membrane protein</topology>
    </subcellularLocation>
</comment>
<evidence type="ECO:0000256" key="8">
    <source>
        <dbReference type="ARBA" id="ARBA00023315"/>
    </source>
</evidence>
<keyword evidence="4 10" id="KW-1133">Transmembrane helix</keyword>
<evidence type="ECO:0000256" key="6">
    <source>
        <dbReference type="ARBA" id="ARBA00023139"/>
    </source>
</evidence>
<dbReference type="Pfam" id="PF01529">
    <property type="entry name" value="DHHC"/>
    <property type="match status" value="1"/>
</dbReference>
<feature type="transmembrane region" description="Helical" evidence="10">
    <location>
        <begin position="197"/>
        <end position="222"/>
    </location>
</feature>